<proteinExistence type="inferred from homology"/>
<comment type="similarity">
    <text evidence="1">Belongs to the glycosyltransferase group 1 family. Glycosyltransferase 4 subfamily.</text>
</comment>
<evidence type="ECO:0000313" key="8">
    <source>
        <dbReference type="Proteomes" id="UP000551616"/>
    </source>
</evidence>
<dbReference type="Proteomes" id="UP000551616">
    <property type="component" value="Unassembled WGS sequence"/>
</dbReference>
<accession>A0A7V8V903</accession>
<evidence type="ECO:0000256" key="1">
    <source>
        <dbReference type="ARBA" id="ARBA00009481"/>
    </source>
</evidence>
<dbReference type="Gene3D" id="3.40.50.2000">
    <property type="entry name" value="Glycogen Phosphorylase B"/>
    <property type="match status" value="2"/>
</dbReference>
<gene>
    <name evidence="7" type="primary">bshA_2</name>
    <name evidence="7" type="ORF">HOV93_43730</name>
</gene>
<keyword evidence="3 7" id="KW-0808">Transferase</keyword>
<feature type="domain" description="Glycosyl transferase family 1" evidence="5">
    <location>
        <begin position="165"/>
        <end position="333"/>
    </location>
</feature>
<name>A0A7V8V903_9BACT</name>
<keyword evidence="2 7" id="KW-0328">Glycosyltransferase</keyword>
<evidence type="ECO:0000259" key="6">
    <source>
        <dbReference type="Pfam" id="PF13439"/>
    </source>
</evidence>
<dbReference type="AlphaFoldDB" id="A0A7V8V903"/>
<evidence type="ECO:0000259" key="5">
    <source>
        <dbReference type="Pfam" id="PF00534"/>
    </source>
</evidence>
<dbReference type="PANTHER" id="PTHR12526">
    <property type="entry name" value="GLYCOSYLTRANSFERASE"/>
    <property type="match status" value="1"/>
</dbReference>
<sequence length="390" mass="44070">MKIVQLISGIGVNGAVIQCLRLAEGLAKRGHDVTLVARNNSWIQSQLPGTNVKFRSSDLQRWPFNDLREMARWVAQERVDIVHTHNTSGQIFGAMLKMFTKIPVVATAHHTKLHAYWMLKDFVIANSDHTRGIEIGWNRVRPRNIETVRALIDHAPIPENSQQLRDRWRQEHGFQKDDKLIGIVGDVCPRKNHLLLLKAMPQILRRVPNAKVAVIGNRCYWYMQRLRAGIEQLGLENEFRFIDFQYDIPNMMRAIDLLVACPTQEAFGLTPPEAMAAFKPVVATRVGGLIESVVDGETGYLVPSNNAAALSSAVAKVFENDDLAEQMGVAGRARFLEMFDNYSNVIRHEDIYTDVARRVLRRDVAKPVSLPTRKSNSLPTAGVPPMVYHR</sequence>
<reference evidence="7 8" key="1">
    <citation type="submission" date="2020-05" db="EMBL/GenBank/DDBJ databases">
        <title>Bremerella alba sp. nov., a novel planctomycete isolated from the surface of the macroalga Fucus spiralis.</title>
        <authorList>
            <person name="Godinho O."/>
            <person name="Botelho R."/>
            <person name="Albuquerque L."/>
            <person name="Wiegand S."/>
            <person name="Da Costa M.S."/>
            <person name="Lobo-Da-Cunha A."/>
            <person name="Jogler C."/>
            <person name="Lage O.M."/>
        </authorList>
    </citation>
    <scope>NUCLEOTIDE SEQUENCE [LARGE SCALE GENOMIC DNA]</scope>
    <source>
        <strain evidence="7 8">FF15</strain>
    </source>
</reference>
<dbReference type="CDD" id="cd03801">
    <property type="entry name" value="GT4_PimA-like"/>
    <property type="match status" value="1"/>
</dbReference>
<evidence type="ECO:0000256" key="4">
    <source>
        <dbReference type="SAM" id="MobiDB-lite"/>
    </source>
</evidence>
<dbReference type="InterPro" id="IPR001296">
    <property type="entry name" value="Glyco_trans_1"/>
</dbReference>
<dbReference type="EC" id="2.4.1.-" evidence="7"/>
<dbReference type="Pfam" id="PF13439">
    <property type="entry name" value="Glyco_transf_4"/>
    <property type="match status" value="1"/>
</dbReference>
<dbReference type="InterPro" id="IPR028098">
    <property type="entry name" value="Glyco_trans_4-like_N"/>
</dbReference>
<protein>
    <submittedName>
        <fullName evidence="7">N-acetyl-alpha-D-glucosaminyl L-malate synthase</fullName>
        <ecNumber evidence="7">2.4.1.-</ecNumber>
    </submittedName>
</protein>
<dbReference type="GO" id="GO:0016757">
    <property type="term" value="F:glycosyltransferase activity"/>
    <property type="evidence" value="ECO:0007669"/>
    <property type="project" value="UniProtKB-KW"/>
</dbReference>
<organism evidence="7 8">
    <name type="scientific">Bremerella alba</name>
    <dbReference type="NCBI Taxonomy" id="980252"/>
    <lineage>
        <taxon>Bacteria</taxon>
        <taxon>Pseudomonadati</taxon>
        <taxon>Planctomycetota</taxon>
        <taxon>Planctomycetia</taxon>
        <taxon>Pirellulales</taxon>
        <taxon>Pirellulaceae</taxon>
        <taxon>Bremerella</taxon>
    </lineage>
</organism>
<dbReference type="PANTHER" id="PTHR12526:SF640">
    <property type="entry name" value="COLANIC ACID BIOSYNTHESIS GLYCOSYLTRANSFERASE WCAL-RELATED"/>
    <property type="match status" value="1"/>
</dbReference>
<dbReference type="Pfam" id="PF00534">
    <property type="entry name" value="Glycos_transf_1"/>
    <property type="match status" value="1"/>
</dbReference>
<evidence type="ECO:0000256" key="3">
    <source>
        <dbReference type="ARBA" id="ARBA00022679"/>
    </source>
</evidence>
<dbReference type="RefSeq" id="WP_207398560.1">
    <property type="nucleotide sequence ID" value="NZ_JABRWO010000013.1"/>
</dbReference>
<evidence type="ECO:0000313" key="7">
    <source>
        <dbReference type="EMBL" id="MBA2117177.1"/>
    </source>
</evidence>
<comment type="caution">
    <text evidence="7">The sequence shown here is derived from an EMBL/GenBank/DDBJ whole genome shotgun (WGS) entry which is preliminary data.</text>
</comment>
<keyword evidence="8" id="KW-1185">Reference proteome</keyword>
<dbReference type="SUPFAM" id="SSF53756">
    <property type="entry name" value="UDP-Glycosyltransferase/glycogen phosphorylase"/>
    <property type="match status" value="1"/>
</dbReference>
<evidence type="ECO:0000256" key="2">
    <source>
        <dbReference type="ARBA" id="ARBA00022676"/>
    </source>
</evidence>
<feature type="domain" description="Glycosyltransferase subfamily 4-like N-terminal" evidence="6">
    <location>
        <begin position="12"/>
        <end position="153"/>
    </location>
</feature>
<feature type="region of interest" description="Disordered" evidence="4">
    <location>
        <begin position="370"/>
        <end position="390"/>
    </location>
</feature>
<dbReference type="EMBL" id="JABRWO010000013">
    <property type="protein sequence ID" value="MBA2117177.1"/>
    <property type="molecule type" value="Genomic_DNA"/>
</dbReference>